<dbReference type="AlphaFoldDB" id="A0A8J2WIG3"/>
<feature type="compositionally biased region" description="Basic residues" evidence="1">
    <location>
        <begin position="421"/>
        <end position="433"/>
    </location>
</feature>
<dbReference type="EMBL" id="CAKKLH010000039">
    <property type="protein sequence ID" value="CAH0100534.1"/>
    <property type="molecule type" value="Genomic_DNA"/>
</dbReference>
<evidence type="ECO:0008006" key="4">
    <source>
        <dbReference type="Google" id="ProtNLM"/>
    </source>
</evidence>
<feature type="compositionally biased region" description="Low complexity" evidence="1">
    <location>
        <begin position="493"/>
        <end position="502"/>
    </location>
</feature>
<dbReference type="Proteomes" id="UP000789390">
    <property type="component" value="Unassembled WGS sequence"/>
</dbReference>
<reference evidence="2" key="1">
    <citation type="submission" date="2021-11" db="EMBL/GenBank/DDBJ databases">
        <authorList>
            <person name="Schell T."/>
        </authorList>
    </citation>
    <scope>NUCLEOTIDE SEQUENCE</scope>
    <source>
        <strain evidence="2">M5</strain>
    </source>
</reference>
<evidence type="ECO:0000256" key="1">
    <source>
        <dbReference type="SAM" id="MobiDB-lite"/>
    </source>
</evidence>
<feature type="region of interest" description="Disordered" evidence="1">
    <location>
        <begin position="412"/>
        <end position="533"/>
    </location>
</feature>
<organism evidence="2 3">
    <name type="scientific">Daphnia galeata</name>
    <dbReference type="NCBI Taxonomy" id="27404"/>
    <lineage>
        <taxon>Eukaryota</taxon>
        <taxon>Metazoa</taxon>
        <taxon>Ecdysozoa</taxon>
        <taxon>Arthropoda</taxon>
        <taxon>Crustacea</taxon>
        <taxon>Branchiopoda</taxon>
        <taxon>Diplostraca</taxon>
        <taxon>Cladocera</taxon>
        <taxon>Anomopoda</taxon>
        <taxon>Daphniidae</taxon>
        <taxon>Daphnia</taxon>
    </lineage>
</organism>
<accession>A0A8J2WIG3</accession>
<evidence type="ECO:0000313" key="3">
    <source>
        <dbReference type="Proteomes" id="UP000789390"/>
    </source>
</evidence>
<dbReference type="OrthoDB" id="6629909at2759"/>
<feature type="compositionally biased region" description="Basic and acidic residues" evidence="1">
    <location>
        <begin position="503"/>
        <end position="520"/>
    </location>
</feature>
<feature type="compositionally biased region" description="Polar residues" evidence="1">
    <location>
        <begin position="464"/>
        <end position="476"/>
    </location>
</feature>
<dbReference type="PANTHER" id="PTHR33053">
    <property type="entry name" value="PROTEIN, PUTATIVE-RELATED"/>
    <property type="match status" value="1"/>
</dbReference>
<gene>
    <name evidence="2" type="ORF">DGAL_LOCUS2792</name>
</gene>
<name>A0A8J2WIG3_9CRUS</name>
<sequence length="717" mass="80173">MALNVSSRHKRRRIQKKLVNDSAFYEDDAEKYSSATESVIGASESNTGQSNILPHNSLQNDCIAEVFDSDMNHSDTEPDSDSDEETYVDCEETTETCYEVEDDDSFFDCEEHNTNICEFRESLASWAVQCKIPQSHVDKLLVLLKSFSDFDTSKLPKSCRTLLKTIRRTPIKVIGPGHYYHCGVEKGILSILQRMQVKRIPAKRIKLLINVDGVPIAKSSGSQFWPILGRLSGFPHSKPFLIGIYHGTSKPSDANLFLADFTTEMLALLEKGILYNGEVLTIVLFGFICDAPARAFIAYTKTHSGYFSCSKCTEEGDFEAELGEMFLIVEYIIGEDETEVEVVPSSWYSSGRCWWPPGAFARSTLEKKVSKSVDCDKTTWDCYDGRLIASFKTYTEAKAKLPLAIAGELVTPSSTDIDGHKKGKGKRAKQRTRRYLEETSESSDNDIRTNKDNSLKKQKKRNPETPSQQGPGSVNHSDTHITLPPVPNALNISSLFSSQSSNEDSHNRTRMESTEHERSNLFDGGNGVSDDSMSSLVIHPRQQLAVARKSTPLPSTPTSPEMDSKKIGVILQRVESLARGIEVVKANQRELPMKTLNDAKNVAKLLRVQNNAAKMRTFVIGIGGTTNSIVGRVMRSIMTYECGSCFCYLGLNEDKVAFKSTTICEIVIEGVREVQNALTKDAVENKIKNWLRHCPRYKNDEYGRRNGEDEDQQEDAD</sequence>
<feature type="compositionally biased region" description="Basic and acidic residues" evidence="1">
    <location>
        <begin position="445"/>
        <end position="455"/>
    </location>
</feature>
<protein>
    <recommendedName>
        <fullName evidence="4">Transposase domain-containing protein</fullName>
    </recommendedName>
</protein>
<keyword evidence="3" id="KW-1185">Reference proteome</keyword>
<comment type="caution">
    <text evidence="2">The sequence shown here is derived from an EMBL/GenBank/DDBJ whole genome shotgun (WGS) entry which is preliminary data.</text>
</comment>
<evidence type="ECO:0000313" key="2">
    <source>
        <dbReference type="EMBL" id="CAH0100534.1"/>
    </source>
</evidence>
<proteinExistence type="predicted"/>